<dbReference type="PROSITE" id="PS50105">
    <property type="entry name" value="SAM_DOMAIN"/>
    <property type="match status" value="1"/>
</dbReference>
<feature type="compositionally biased region" description="Basic and acidic residues" evidence="1">
    <location>
        <begin position="8"/>
        <end position="26"/>
    </location>
</feature>
<accession>A0ABV2AVI3</accession>
<feature type="region of interest" description="Disordered" evidence="1">
    <location>
        <begin position="1"/>
        <end position="86"/>
    </location>
</feature>
<dbReference type="SUPFAM" id="SSF47769">
    <property type="entry name" value="SAM/Pointed domain"/>
    <property type="match status" value="1"/>
</dbReference>
<keyword evidence="4" id="KW-1185">Reference proteome</keyword>
<dbReference type="Proteomes" id="UP001439008">
    <property type="component" value="Unassembled WGS sequence"/>
</dbReference>
<evidence type="ECO:0000313" key="3">
    <source>
        <dbReference type="EMBL" id="MES1923407.1"/>
    </source>
</evidence>
<protein>
    <recommendedName>
        <fullName evidence="2">SAM domain-containing protein</fullName>
    </recommendedName>
</protein>
<evidence type="ECO:0000313" key="4">
    <source>
        <dbReference type="Proteomes" id="UP001439008"/>
    </source>
</evidence>
<organism evidence="3 4">
    <name type="scientific">Bonamia ostreae</name>
    <dbReference type="NCBI Taxonomy" id="126728"/>
    <lineage>
        <taxon>Eukaryota</taxon>
        <taxon>Sar</taxon>
        <taxon>Rhizaria</taxon>
        <taxon>Endomyxa</taxon>
        <taxon>Ascetosporea</taxon>
        <taxon>Haplosporida</taxon>
        <taxon>Bonamia</taxon>
    </lineage>
</organism>
<reference evidence="3 4" key="1">
    <citation type="journal article" date="2024" name="BMC Biol.">
        <title>Comparative genomics of Ascetosporea gives new insight into the evolutionary basis for animal parasitism in Rhizaria.</title>
        <authorList>
            <person name="Hiltunen Thoren M."/>
            <person name="Onut-Brannstrom I."/>
            <person name="Alfjorden A."/>
            <person name="Peckova H."/>
            <person name="Swords F."/>
            <person name="Hooper C."/>
            <person name="Holzer A.S."/>
            <person name="Bass D."/>
            <person name="Burki F."/>
        </authorList>
    </citation>
    <scope>NUCLEOTIDE SEQUENCE [LARGE SCALE GENOMIC DNA]</scope>
    <source>
        <strain evidence="3">20-A016</strain>
    </source>
</reference>
<dbReference type="InterPro" id="IPR013761">
    <property type="entry name" value="SAM/pointed_sf"/>
</dbReference>
<evidence type="ECO:0000256" key="1">
    <source>
        <dbReference type="SAM" id="MobiDB-lite"/>
    </source>
</evidence>
<sequence length="167" mass="19195">MSQNVDTKQNKIFDEKHKNLQKEIKNRKILKNNENVKPKSKDISISQQNPPQNRKSTPNIAKSQAKVRKRLPSKALSANKSTLSKSPKDLEFSLSEVQKWNPEKVSDWICSISPRFDEYRESLVKLRIHGDILLGCLTKNALAEVVDNPLLLSILWENIVNLRQILN</sequence>
<dbReference type="Gene3D" id="1.10.150.50">
    <property type="entry name" value="Transcription Factor, Ets-1"/>
    <property type="match status" value="1"/>
</dbReference>
<proteinExistence type="predicted"/>
<feature type="compositionally biased region" description="Polar residues" evidence="1">
    <location>
        <begin position="43"/>
        <end position="62"/>
    </location>
</feature>
<name>A0ABV2AVI3_9EUKA</name>
<feature type="domain" description="SAM" evidence="2">
    <location>
        <begin position="100"/>
        <end position="167"/>
    </location>
</feature>
<comment type="caution">
    <text evidence="3">The sequence shown here is derived from an EMBL/GenBank/DDBJ whole genome shotgun (WGS) entry which is preliminary data.</text>
</comment>
<feature type="compositionally biased region" description="Polar residues" evidence="1">
    <location>
        <begin position="76"/>
        <end position="85"/>
    </location>
</feature>
<dbReference type="EMBL" id="JBDODL010006039">
    <property type="protein sequence ID" value="MES1923407.1"/>
    <property type="molecule type" value="Genomic_DNA"/>
</dbReference>
<evidence type="ECO:0000259" key="2">
    <source>
        <dbReference type="PROSITE" id="PS50105"/>
    </source>
</evidence>
<gene>
    <name evidence="3" type="ORF">MHBO_004973</name>
</gene>
<dbReference type="InterPro" id="IPR001660">
    <property type="entry name" value="SAM"/>
</dbReference>